<name>A0ABQ9XXE8_9EUKA</name>
<organism evidence="2 3">
    <name type="scientific">Blattamonas nauphoetae</name>
    <dbReference type="NCBI Taxonomy" id="2049346"/>
    <lineage>
        <taxon>Eukaryota</taxon>
        <taxon>Metamonada</taxon>
        <taxon>Preaxostyla</taxon>
        <taxon>Oxymonadida</taxon>
        <taxon>Blattamonas</taxon>
    </lineage>
</organism>
<sequence length="517" mass="59769">MSTSLQPWSTAVSTDSFEHYRQPRIREQLAYISSSFTPELSPPLFSNLSSRNSPSSTTSPKSPTKSPSHQRKHKKSRTPTKSFAPPDSALHVYTPDAVRTLHNPSRFITKPTGPAFQRDYVPKTDEERLNDTKRDCWDRRRQRRETELERNFGKSPQSDRDRTTHVLSSNTQRLLEKKNEIIREMEAKRKRSQSRQDVDGTLRHNETGISNDSSSQPQTHREMPTTLMKRTTTPKRRENKPTSQDNVEHEYADSKSQNSGPQHNHRPLETTSSTTLSDIAFDTQRIPPANHITPSPEQEDDPTVSDVNQDLSDDLSLELSSDSEAHLIETPIFAEQTQTRWNRKMGKKTQERAILAEERRRELQLLDENIRKAGITMETHIRLNLASERSTFEFGMAGKKPHNEHTTISGGTLDDEIKQDYQIDWQRDRPDEWVFRKDDLNSEASPKSRIVTPIKPTVLEYQEKQRKEREKVERVRRARVNAEKRERGKESFEQRKVVPVGPNFESPLLLNNSPDII</sequence>
<dbReference type="EMBL" id="JARBJD010000059">
    <property type="protein sequence ID" value="KAK2956154.1"/>
    <property type="molecule type" value="Genomic_DNA"/>
</dbReference>
<reference evidence="2 3" key="1">
    <citation type="journal article" date="2022" name="bioRxiv">
        <title>Genomics of Preaxostyla Flagellates Illuminates Evolutionary Transitions and the Path Towards Mitochondrial Loss.</title>
        <authorList>
            <person name="Novak L.V.F."/>
            <person name="Treitli S.C."/>
            <person name="Pyrih J."/>
            <person name="Halakuc P."/>
            <person name="Pipaliya S.V."/>
            <person name="Vacek V."/>
            <person name="Brzon O."/>
            <person name="Soukal P."/>
            <person name="Eme L."/>
            <person name="Dacks J.B."/>
            <person name="Karnkowska A."/>
            <person name="Elias M."/>
            <person name="Hampl V."/>
        </authorList>
    </citation>
    <scope>NUCLEOTIDE SEQUENCE [LARGE SCALE GENOMIC DNA]</scope>
    <source>
        <strain evidence="2">NAU3</strain>
        <tissue evidence="2">Gut</tissue>
    </source>
</reference>
<feature type="region of interest" description="Disordered" evidence="1">
    <location>
        <begin position="466"/>
        <end position="494"/>
    </location>
</feature>
<feature type="region of interest" description="Disordered" evidence="1">
    <location>
        <begin position="286"/>
        <end position="309"/>
    </location>
</feature>
<protein>
    <submittedName>
        <fullName evidence="2">Uncharacterized protein</fullName>
    </submittedName>
</protein>
<evidence type="ECO:0000313" key="3">
    <source>
        <dbReference type="Proteomes" id="UP001281761"/>
    </source>
</evidence>
<feature type="compositionally biased region" description="Low complexity" evidence="1">
    <location>
        <begin position="42"/>
        <end position="67"/>
    </location>
</feature>
<dbReference type="Proteomes" id="UP001281761">
    <property type="component" value="Unassembled WGS sequence"/>
</dbReference>
<evidence type="ECO:0000313" key="2">
    <source>
        <dbReference type="EMBL" id="KAK2956154.1"/>
    </source>
</evidence>
<feature type="region of interest" description="Disordered" evidence="1">
    <location>
        <begin position="42"/>
        <end position="91"/>
    </location>
</feature>
<feature type="compositionally biased region" description="Basic and acidic residues" evidence="1">
    <location>
        <begin position="143"/>
        <end position="164"/>
    </location>
</feature>
<keyword evidence="3" id="KW-1185">Reference proteome</keyword>
<feature type="compositionally biased region" description="Basic and acidic residues" evidence="1">
    <location>
        <begin position="174"/>
        <end position="187"/>
    </location>
</feature>
<gene>
    <name evidence="2" type="ORF">BLNAU_8934</name>
</gene>
<feature type="compositionally biased region" description="Polar residues" evidence="1">
    <location>
        <begin position="207"/>
        <end position="218"/>
    </location>
</feature>
<accession>A0ABQ9XXE8</accession>
<proteinExistence type="predicted"/>
<feature type="compositionally biased region" description="Basic and acidic residues" evidence="1">
    <location>
        <begin position="235"/>
        <end position="253"/>
    </location>
</feature>
<feature type="region of interest" description="Disordered" evidence="1">
    <location>
        <begin position="143"/>
        <end position="274"/>
    </location>
</feature>
<feature type="compositionally biased region" description="Basic residues" evidence="1">
    <location>
        <begin position="68"/>
        <end position="78"/>
    </location>
</feature>
<feature type="compositionally biased region" description="Basic and acidic residues" evidence="1">
    <location>
        <begin position="194"/>
        <end position="206"/>
    </location>
</feature>
<comment type="caution">
    <text evidence="2">The sequence shown here is derived from an EMBL/GenBank/DDBJ whole genome shotgun (WGS) entry which is preliminary data.</text>
</comment>
<evidence type="ECO:0000256" key="1">
    <source>
        <dbReference type="SAM" id="MobiDB-lite"/>
    </source>
</evidence>